<keyword evidence="2" id="KW-0012">Acyltransferase</keyword>
<dbReference type="Pfam" id="PF08541">
    <property type="entry name" value="ACP_syn_III_C"/>
    <property type="match status" value="1"/>
</dbReference>
<dbReference type="InterPro" id="IPR013751">
    <property type="entry name" value="ACP_syn_III_N"/>
</dbReference>
<reference evidence="5 6" key="1">
    <citation type="submission" date="2024-09" db="EMBL/GenBank/DDBJ databases">
        <authorList>
            <person name="Sun Q."/>
            <person name="Mori K."/>
        </authorList>
    </citation>
    <scope>NUCLEOTIDE SEQUENCE [LARGE SCALE GENOMIC DNA]</scope>
    <source>
        <strain evidence="5 6">JCM 9626</strain>
    </source>
</reference>
<gene>
    <name evidence="5" type="ORF">ACFFRI_12185</name>
</gene>
<feature type="domain" description="Beta-ketoacyl-[acyl-carrier-protein] synthase III N-terminal" evidence="4">
    <location>
        <begin position="106"/>
        <end position="185"/>
    </location>
</feature>
<dbReference type="CDD" id="cd00830">
    <property type="entry name" value="KAS_III"/>
    <property type="match status" value="1"/>
</dbReference>
<comment type="caution">
    <text evidence="5">The sequence shown here is derived from an EMBL/GenBank/DDBJ whole genome shotgun (WGS) entry which is preliminary data.</text>
</comment>
<proteinExistence type="predicted"/>
<evidence type="ECO:0000259" key="4">
    <source>
        <dbReference type="Pfam" id="PF08545"/>
    </source>
</evidence>
<organism evidence="5 6">
    <name type="scientific">Nocardioides plantarum</name>
    <dbReference type="NCBI Taxonomy" id="29299"/>
    <lineage>
        <taxon>Bacteria</taxon>
        <taxon>Bacillati</taxon>
        <taxon>Actinomycetota</taxon>
        <taxon>Actinomycetes</taxon>
        <taxon>Propionibacteriales</taxon>
        <taxon>Nocardioidaceae</taxon>
        <taxon>Nocardioides</taxon>
    </lineage>
</organism>
<keyword evidence="1" id="KW-0808">Transferase</keyword>
<dbReference type="Gene3D" id="3.40.47.10">
    <property type="match status" value="1"/>
</dbReference>
<dbReference type="PANTHER" id="PTHR34069:SF2">
    <property type="entry name" value="BETA-KETOACYL-[ACYL-CARRIER-PROTEIN] SYNTHASE III"/>
    <property type="match status" value="1"/>
</dbReference>
<dbReference type="PANTHER" id="PTHR34069">
    <property type="entry name" value="3-OXOACYL-[ACYL-CARRIER-PROTEIN] SYNTHASE 3"/>
    <property type="match status" value="1"/>
</dbReference>
<dbReference type="InterPro" id="IPR016039">
    <property type="entry name" value="Thiolase-like"/>
</dbReference>
<evidence type="ECO:0000313" key="6">
    <source>
        <dbReference type="Proteomes" id="UP001589750"/>
    </source>
</evidence>
<feature type="domain" description="Beta-ketoacyl-[acyl-carrier-protein] synthase III C-terminal" evidence="3">
    <location>
        <begin position="237"/>
        <end position="326"/>
    </location>
</feature>
<evidence type="ECO:0000256" key="1">
    <source>
        <dbReference type="ARBA" id="ARBA00022679"/>
    </source>
</evidence>
<dbReference type="Pfam" id="PF08545">
    <property type="entry name" value="ACP_syn_III"/>
    <property type="match status" value="1"/>
</dbReference>
<dbReference type="NCBIfam" id="NF006829">
    <property type="entry name" value="PRK09352.1"/>
    <property type="match status" value="1"/>
</dbReference>
<accession>A0ABV5KAP3</accession>
<evidence type="ECO:0000313" key="5">
    <source>
        <dbReference type="EMBL" id="MFB9313803.1"/>
    </source>
</evidence>
<dbReference type="InterPro" id="IPR013747">
    <property type="entry name" value="ACP_syn_III_C"/>
</dbReference>
<name>A0ABV5KAP3_9ACTN</name>
<dbReference type="SUPFAM" id="SSF53901">
    <property type="entry name" value="Thiolase-like"/>
    <property type="match status" value="1"/>
</dbReference>
<sequence length="335" mass="34827">MKTGIIGTGAALPPRVVDNEELARDLTVTAAWIGERTGVRERRYADIDVATSDLATRAAVEALADAGLSAADLDLIVVGTSTPDQPQPATGCLVQRRLGAVNAAAFDVNSVCTSFVFALDAARSMLEADPRRRFALVLGADTYSRIVDPADHRSSVLFGDGAGAVVLGPVPEDEGVLTTTLRSDGHLSHLVEVRGGGSREPLTARSLAAGADRFTMRGREVRDYVEEVVPAVLADLLKDAGLDLEDIDHVVPHQANARLLRSCFAEHGITGSRLHLTCPTLGNTAAASIPLTLHDAVTAGRIAPGDLVALVGVGGGMSAGGALVRWSRPGAGVVR</sequence>
<keyword evidence="6" id="KW-1185">Reference proteome</keyword>
<evidence type="ECO:0000256" key="2">
    <source>
        <dbReference type="ARBA" id="ARBA00023315"/>
    </source>
</evidence>
<evidence type="ECO:0000259" key="3">
    <source>
        <dbReference type="Pfam" id="PF08541"/>
    </source>
</evidence>
<dbReference type="RefSeq" id="WP_140010197.1">
    <property type="nucleotide sequence ID" value="NZ_JBHMDG010000014.1"/>
</dbReference>
<dbReference type="Proteomes" id="UP001589750">
    <property type="component" value="Unassembled WGS sequence"/>
</dbReference>
<protein>
    <submittedName>
        <fullName evidence="5">3-oxoacyl-ACP synthase III family protein</fullName>
    </submittedName>
</protein>
<dbReference type="EMBL" id="JBHMDG010000014">
    <property type="protein sequence ID" value="MFB9313803.1"/>
    <property type="molecule type" value="Genomic_DNA"/>
</dbReference>